<dbReference type="Proteomes" id="UP000276133">
    <property type="component" value="Unassembled WGS sequence"/>
</dbReference>
<keyword evidence="2" id="KW-1185">Reference proteome</keyword>
<dbReference type="EMBL" id="REGN01001387">
    <property type="protein sequence ID" value="RNA35002.1"/>
    <property type="molecule type" value="Genomic_DNA"/>
</dbReference>
<evidence type="ECO:0000313" key="2">
    <source>
        <dbReference type="Proteomes" id="UP000276133"/>
    </source>
</evidence>
<evidence type="ECO:0000313" key="1">
    <source>
        <dbReference type="EMBL" id="RNA35002.1"/>
    </source>
</evidence>
<dbReference type="AlphaFoldDB" id="A0A3M7SGV7"/>
<sequence length="204" mass="23378">MSIKCCFLSRPMTASKLGSSKLIEITFKKSKNFHNGKFDHRTELVHARFLQQLLNHSVSSTSQICEHSPSHIIAQLQVVNSAVRIGLSAQTTVQIDQQLVSIHGHAFVHTQSACVIAQKLRRIHLLQHVLERRHIISQRFVEQINVGVGERIFFASLYDVMKINVRYVKMQQTLFQIGQQSVTVLVVFDYFFDYGRRYVAQLVA</sequence>
<name>A0A3M7SGV7_BRAPC</name>
<organism evidence="1 2">
    <name type="scientific">Brachionus plicatilis</name>
    <name type="common">Marine rotifer</name>
    <name type="synonym">Brachionus muelleri</name>
    <dbReference type="NCBI Taxonomy" id="10195"/>
    <lineage>
        <taxon>Eukaryota</taxon>
        <taxon>Metazoa</taxon>
        <taxon>Spiralia</taxon>
        <taxon>Gnathifera</taxon>
        <taxon>Rotifera</taxon>
        <taxon>Eurotatoria</taxon>
        <taxon>Monogononta</taxon>
        <taxon>Pseudotrocha</taxon>
        <taxon>Ploima</taxon>
        <taxon>Brachionidae</taxon>
        <taxon>Brachionus</taxon>
    </lineage>
</organism>
<comment type="caution">
    <text evidence="1">The sequence shown here is derived from an EMBL/GenBank/DDBJ whole genome shotgun (WGS) entry which is preliminary data.</text>
</comment>
<proteinExistence type="predicted"/>
<gene>
    <name evidence="1" type="ORF">BpHYR1_038976</name>
</gene>
<reference evidence="1 2" key="1">
    <citation type="journal article" date="2018" name="Sci. Rep.">
        <title>Genomic signatures of local adaptation to the degree of environmental predictability in rotifers.</title>
        <authorList>
            <person name="Franch-Gras L."/>
            <person name="Hahn C."/>
            <person name="Garcia-Roger E.M."/>
            <person name="Carmona M.J."/>
            <person name="Serra M."/>
            <person name="Gomez A."/>
        </authorList>
    </citation>
    <scope>NUCLEOTIDE SEQUENCE [LARGE SCALE GENOMIC DNA]</scope>
    <source>
        <strain evidence="1">HYR1</strain>
    </source>
</reference>
<protein>
    <submittedName>
        <fullName evidence="1">Uncharacterized protein</fullName>
    </submittedName>
</protein>
<accession>A0A3M7SGV7</accession>